<dbReference type="OMA" id="YSRIAYK"/>
<dbReference type="EMBL" id="CAJJDM010000041">
    <property type="protein sequence ID" value="CAD8068501.1"/>
    <property type="molecule type" value="Genomic_DNA"/>
</dbReference>
<accession>A0A8S1LRA9</accession>
<sequence>MFQYKVIAFFSHIKQAVKSFESEVISTAYLRKKELATLNTMLFTLKDQDNYQEIRKMIKDVLPPVQSITKITDLKDYSRIAYKLDMKKDSLILEQLLTLILQDQFGNFVLKDKLIQHIIQSIKISILDPKVQQLMQQLQLKESEVQKKYIKIYIDLIQQKVNQKQDSSESQMNIQNVAELGQQVMKQEKRQQILDQIIVSKQVRQNQQILFEHFSQPSIEEIMIILPQIHLFPGRLKSNYTEILNKYLNQLKISPKEEGKVLTQLNQMILKNSEFFKKSNISFINILNQIQIQGLLESQINQLLYLITYSNSLEYFKQNEQQFIDYIIKNQAINMSQMVAYFFHLSQIYRQIGDFKVELLKYQCTYFMNNLSKCDSNQLFLIIKSLRICQNIEEVVILNKQIEQKIQEGALNQNHDALINFVANKIKQTQVLFMPETAKMVTVTQRNFGEWCHLIQQIGSLKTLELDLIDKLKKIHISLREKLGQSQLYYYFAAQFICGVHDEQYFIERINQTRPFLLIRILYDIAQFSTIHYEKLKQRIIEKIKDTPDYLTQEFSKLDKGLLSFSILTASLLQDQSFYNYLFDKYKREIEQFSEELILNNKKFQRNKIIGKSSVNFVTNQTLIQFYQALRYHQCLTNEESNYLVKLETLIKEYSLTQQVMPSYIESVVESCLKEEKVEYIRDYCEVLPFRIDFYIPSKQIGIECNGVSHYYLDQLRRGDVLKMKFFEEKMNIKISVIRSGCDNIQEVVQRIIK</sequence>
<name>A0A8S1LRA9_PARPR</name>
<evidence type="ECO:0008006" key="3">
    <source>
        <dbReference type="Google" id="ProtNLM"/>
    </source>
</evidence>
<proteinExistence type="predicted"/>
<reference evidence="1" key="1">
    <citation type="submission" date="2021-01" db="EMBL/GenBank/DDBJ databases">
        <authorList>
            <consortium name="Genoscope - CEA"/>
            <person name="William W."/>
        </authorList>
    </citation>
    <scope>NUCLEOTIDE SEQUENCE</scope>
</reference>
<dbReference type="Proteomes" id="UP000688137">
    <property type="component" value="Unassembled WGS sequence"/>
</dbReference>
<protein>
    <recommendedName>
        <fullName evidence="3">RAP domain-containing protein</fullName>
    </recommendedName>
</protein>
<organism evidence="1 2">
    <name type="scientific">Paramecium primaurelia</name>
    <dbReference type="NCBI Taxonomy" id="5886"/>
    <lineage>
        <taxon>Eukaryota</taxon>
        <taxon>Sar</taxon>
        <taxon>Alveolata</taxon>
        <taxon>Ciliophora</taxon>
        <taxon>Intramacronucleata</taxon>
        <taxon>Oligohymenophorea</taxon>
        <taxon>Peniculida</taxon>
        <taxon>Parameciidae</taxon>
        <taxon>Paramecium</taxon>
    </lineage>
</organism>
<dbReference type="AlphaFoldDB" id="A0A8S1LRA9"/>
<gene>
    <name evidence="1" type="ORF">PPRIM_AZ9-3.1.T0420191</name>
</gene>
<evidence type="ECO:0000313" key="2">
    <source>
        <dbReference type="Proteomes" id="UP000688137"/>
    </source>
</evidence>
<keyword evidence="2" id="KW-1185">Reference proteome</keyword>
<comment type="caution">
    <text evidence="1">The sequence shown here is derived from an EMBL/GenBank/DDBJ whole genome shotgun (WGS) entry which is preliminary data.</text>
</comment>
<evidence type="ECO:0000313" key="1">
    <source>
        <dbReference type="EMBL" id="CAD8068501.1"/>
    </source>
</evidence>